<dbReference type="EMBL" id="CP147404">
    <property type="protein sequence ID" value="WXB92848.1"/>
    <property type="molecule type" value="Genomic_DNA"/>
</dbReference>
<name>A0ABZ2N555_9BACI</name>
<evidence type="ECO:0000313" key="1">
    <source>
        <dbReference type="EMBL" id="WXB92848.1"/>
    </source>
</evidence>
<dbReference type="RefSeq" id="WP_338751775.1">
    <property type="nucleotide sequence ID" value="NZ_CP147404.1"/>
</dbReference>
<organism evidence="1 2">
    <name type="scientific">Bacillus kandeliae</name>
    <dbReference type="NCBI Taxonomy" id="3129297"/>
    <lineage>
        <taxon>Bacteria</taxon>
        <taxon>Bacillati</taxon>
        <taxon>Bacillota</taxon>
        <taxon>Bacilli</taxon>
        <taxon>Bacillales</taxon>
        <taxon>Bacillaceae</taxon>
        <taxon>Bacillus</taxon>
    </lineage>
</organism>
<evidence type="ECO:0000313" key="2">
    <source>
        <dbReference type="Proteomes" id="UP001387364"/>
    </source>
</evidence>
<protein>
    <submittedName>
        <fullName evidence="1">Competence protein ComK</fullName>
    </submittedName>
</protein>
<sequence>MVFVESYMPSVSTMGLVEHHQDDCNTIIYDEEGTYYTHDTAKQLLNKACLHRLFTYEGRLQATRKQLNYYKKTPLLICHEELIYTFPTISPEESGCCWIFPRHVQSHSSVKGKMVVYFKNGVKLSLNCSPHVYYKQLDRATSCITYMLNNRDKSKSDS</sequence>
<accession>A0ABZ2N555</accession>
<dbReference type="Proteomes" id="UP001387364">
    <property type="component" value="Chromosome"/>
</dbReference>
<proteinExistence type="predicted"/>
<dbReference type="InterPro" id="IPR010461">
    <property type="entry name" value="ComK"/>
</dbReference>
<keyword evidence="2" id="KW-1185">Reference proteome</keyword>
<gene>
    <name evidence="1" type="ORF">WDJ61_16725</name>
</gene>
<reference evidence="1 2" key="1">
    <citation type="submission" date="2024-02" db="EMBL/GenBank/DDBJ databases">
        <title>Seven novel Bacillus-like species.</title>
        <authorList>
            <person name="Liu G."/>
        </authorList>
    </citation>
    <scope>NUCLEOTIDE SEQUENCE [LARGE SCALE GENOMIC DNA]</scope>
    <source>
        <strain evidence="1 2">FJAT-52991</strain>
    </source>
</reference>
<dbReference type="Pfam" id="PF06338">
    <property type="entry name" value="ComK"/>
    <property type="match status" value="1"/>
</dbReference>